<accession>A0AAW5HFL7</accession>
<comment type="caution">
    <text evidence="2">The sequence shown here is derived from an EMBL/GenBank/DDBJ whole genome shotgun (WGS) entry which is preliminary data.</text>
</comment>
<organism evidence="2 3">
    <name type="scientific">Pseudomonas putida</name>
    <name type="common">Arthrobacter siderocapsulatus</name>
    <dbReference type="NCBI Taxonomy" id="303"/>
    <lineage>
        <taxon>Bacteria</taxon>
        <taxon>Pseudomonadati</taxon>
        <taxon>Pseudomonadota</taxon>
        <taxon>Gammaproteobacteria</taxon>
        <taxon>Pseudomonadales</taxon>
        <taxon>Pseudomonadaceae</taxon>
        <taxon>Pseudomonas</taxon>
    </lineage>
</organism>
<reference evidence="2" key="2">
    <citation type="submission" date="2023-08" db="EMBL/GenBank/DDBJ databases">
        <title>Isolation, Identification, Denitrification Characteristics of A Highly Efficient Aerobic Denitrifying Bacterial Strain DS2.</title>
        <authorList>
            <person name="Wang H."/>
        </authorList>
    </citation>
    <scope>NUCLEOTIDE SEQUENCE</scope>
    <source>
        <strain evidence="2">DS2</strain>
    </source>
</reference>
<feature type="domain" description="Bacterial toxin 46" evidence="1">
    <location>
        <begin position="8"/>
        <end position="35"/>
    </location>
</feature>
<dbReference type="EMBL" id="JAMHFX010000105">
    <property type="protein sequence ID" value="MCO1619954.1"/>
    <property type="molecule type" value="Genomic_DNA"/>
</dbReference>
<dbReference type="Proteomes" id="UP001202943">
    <property type="component" value="Unassembled WGS sequence"/>
</dbReference>
<dbReference type="Pfam" id="PF15538">
    <property type="entry name" value="Ntox46"/>
    <property type="match status" value="2"/>
</dbReference>
<dbReference type="AlphaFoldDB" id="A0AAW5HFL7"/>
<evidence type="ECO:0000313" key="3">
    <source>
        <dbReference type="Proteomes" id="UP001202943"/>
    </source>
</evidence>
<feature type="domain" description="Bacterial toxin 46" evidence="1">
    <location>
        <begin position="58"/>
        <end position="191"/>
    </location>
</feature>
<reference evidence="2" key="1">
    <citation type="submission" date="2022-05" db="EMBL/GenBank/DDBJ databases">
        <authorList>
            <person name="Yi M."/>
        </authorList>
    </citation>
    <scope>NUCLEOTIDE SEQUENCE</scope>
    <source>
        <strain evidence="2">DS2</strain>
    </source>
</reference>
<evidence type="ECO:0000313" key="2">
    <source>
        <dbReference type="EMBL" id="MCO1619954.1"/>
    </source>
</evidence>
<evidence type="ECO:0000259" key="1">
    <source>
        <dbReference type="Pfam" id="PF15538"/>
    </source>
</evidence>
<sequence length="199" mass="22202">MLERATWQDTNIRGNQDTAANFFKPQGYKSADYIPLLIETLHDHRKEIARLTIVKGTNGDLSGNFFKSQGYKPADYEGYMNGLDFTQPVFTETINRGKTLWQFQVPGGRQGMRYSPTPDVVPGQLGINPLGQIYKTETIVPKIVNVYQSTEKVTLLRSTSAPVLDTWSVPSQPYNAIGGARQMTSGQRELFKLITPGAL</sequence>
<proteinExistence type="predicted"/>
<name>A0AAW5HFL7_PSEPU</name>
<dbReference type="InterPro" id="IPR028238">
    <property type="entry name" value="Ntox46"/>
</dbReference>
<protein>
    <submittedName>
        <fullName evidence="2">Polymorphic toxin type 46 domain-containing protein</fullName>
    </submittedName>
</protein>
<gene>
    <name evidence="2" type="ORF">M8C81_05045</name>
</gene>